<dbReference type="AlphaFoldDB" id="A0A0G1XV05"/>
<dbReference type="Proteomes" id="UP000034290">
    <property type="component" value="Unassembled WGS sequence"/>
</dbReference>
<gene>
    <name evidence="3" type="ORF">UY81_C0061G0007</name>
</gene>
<comment type="caution">
    <text evidence="3">The sequence shown here is derived from an EMBL/GenBank/DDBJ whole genome shotgun (WGS) entry which is preliminary data.</text>
</comment>
<organism evidence="3 4">
    <name type="scientific">Candidatus Giovannonibacteria bacterium GW2011_GWA2_53_7</name>
    <dbReference type="NCBI Taxonomy" id="1618650"/>
    <lineage>
        <taxon>Bacteria</taxon>
        <taxon>Candidatus Giovannoniibacteriota</taxon>
    </lineage>
</organism>
<dbReference type="PROSITE" id="PS00018">
    <property type="entry name" value="EF_HAND_1"/>
    <property type="match status" value="1"/>
</dbReference>
<evidence type="ECO:0000256" key="2">
    <source>
        <dbReference type="SAM" id="Phobius"/>
    </source>
</evidence>
<feature type="transmembrane region" description="Helical" evidence="2">
    <location>
        <begin position="83"/>
        <end position="105"/>
    </location>
</feature>
<evidence type="ECO:0000313" key="4">
    <source>
        <dbReference type="Proteomes" id="UP000034290"/>
    </source>
</evidence>
<feature type="compositionally biased region" description="Pro residues" evidence="1">
    <location>
        <begin position="142"/>
        <end position="152"/>
    </location>
</feature>
<feature type="region of interest" description="Disordered" evidence="1">
    <location>
        <begin position="108"/>
        <end position="164"/>
    </location>
</feature>
<reference evidence="3 4" key="1">
    <citation type="journal article" date="2015" name="Nature">
        <title>rRNA introns, odd ribosomes, and small enigmatic genomes across a large radiation of phyla.</title>
        <authorList>
            <person name="Brown C.T."/>
            <person name="Hug L.A."/>
            <person name="Thomas B.C."/>
            <person name="Sharon I."/>
            <person name="Castelle C.J."/>
            <person name="Singh A."/>
            <person name="Wilkins M.J."/>
            <person name="Williams K.H."/>
            <person name="Banfield J.F."/>
        </authorList>
    </citation>
    <scope>NUCLEOTIDE SEQUENCE [LARGE SCALE GENOMIC DNA]</scope>
</reference>
<dbReference type="EMBL" id="LCRM01000061">
    <property type="protein sequence ID" value="KKW34811.1"/>
    <property type="molecule type" value="Genomic_DNA"/>
</dbReference>
<keyword evidence="2" id="KW-1133">Transmembrane helix</keyword>
<feature type="region of interest" description="Disordered" evidence="1">
    <location>
        <begin position="30"/>
        <end position="77"/>
    </location>
</feature>
<evidence type="ECO:0000256" key="1">
    <source>
        <dbReference type="SAM" id="MobiDB-lite"/>
    </source>
</evidence>
<evidence type="ECO:0000313" key="3">
    <source>
        <dbReference type="EMBL" id="KKW34811.1"/>
    </source>
</evidence>
<dbReference type="InterPro" id="IPR018247">
    <property type="entry name" value="EF_Hand_1_Ca_BS"/>
</dbReference>
<keyword evidence="2" id="KW-0472">Membrane</keyword>
<name>A0A0G1XV05_9BACT</name>
<proteinExistence type="predicted"/>
<accession>A0A0G1XV05</accession>
<sequence>MTKEQEQQRVADRDTVRTEIGLVHVMPSLYQGGKLPEGSKARLPSAPAKHEVTSAPTEKSAPVVKRPLQKPVPPKSNPHKRRILLIVGGAVLLALILVVSIVLLMRPETSPAPEPSPVVTIPEPSPVMTTPEPVPDFRPEPEPMPEPFPKEPTPGRDTDSDGLSDVEERLYGSNVRLPDTDRDGFLDGNEVFHQYDPLTPNPATLLERGVVTRGLKERVMLLYPSIWQPMTAFEPPHDLDFSLEAPSGERITMTTSLVLETSTLQAELARMADVEEDPDVLEVEYSKSKAGYELAMEKDQLRATLIVDGLLVVLRYELGEKNTVDFVQTFQMIVNSVEEAPEVVDL</sequence>
<protein>
    <submittedName>
        <fullName evidence="3">Uncharacterized protein</fullName>
    </submittedName>
</protein>
<keyword evidence="2" id="KW-0812">Transmembrane</keyword>